<evidence type="ECO:0008006" key="3">
    <source>
        <dbReference type="Google" id="ProtNLM"/>
    </source>
</evidence>
<sequence>MATPDTELITQAHVDEVIRAAFPTAANTGVTSWRAAHADLNWANVTIEFCLFDWEDWGMAPRGLDSASLLAASLAVPALAARVRRERRADLESRDGKVMRLFMLAKIAGPHAHPADPRVELARAEARELIRDLQRA</sequence>
<accession>A0ABP5JJR5</accession>
<evidence type="ECO:0000313" key="1">
    <source>
        <dbReference type="EMBL" id="GAA2118025.1"/>
    </source>
</evidence>
<name>A0ABP5JJR5_9ACTN</name>
<comment type="caution">
    <text evidence="1">The sequence shown here is derived from an EMBL/GenBank/DDBJ whole genome shotgun (WGS) entry which is preliminary data.</text>
</comment>
<dbReference type="Proteomes" id="UP001500897">
    <property type="component" value="Unassembled WGS sequence"/>
</dbReference>
<protein>
    <recommendedName>
        <fullName evidence="3">Aminoglycoside phosphotransferase domain-containing protein</fullName>
    </recommendedName>
</protein>
<gene>
    <name evidence="1" type="ORF">GCM10009759_64920</name>
</gene>
<reference evidence="2" key="1">
    <citation type="journal article" date="2019" name="Int. J. Syst. Evol. Microbiol.">
        <title>The Global Catalogue of Microorganisms (GCM) 10K type strain sequencing project: providing services to taxonomists for standard genome sequencing and annotation.</title>
        <authorList>
            <consortium name="The Broad Institute Genomics Platform"/>
            <consortium name="The Broad Institute Genome Sequencing Center for Infectious Disease"/>
            <person name="Wu L."/>
            <person name="Ma J."/>
        </authorList>
    </citation>
    <scope>NUCLEOTIDE SEQUENCE [LARGE SCALE GENOMIC DNA]</scope>
    <source>
        <strain evidence="2">JCM 14559</strain>
    </source>
</reference>
<proteinExistence type="predicted"/>
<dbReference type="EMBL" id="BAAANS010000061">
    <property type="protein sequence ID" value="GAA2118025.1"/>
    <property type="molecule type" value="Genomic_DNA"/>
</dbReference>
<evidence type="ECO:0000313" key="2">
    <source>
        <dbReference type="Proteomes" id="UP001500897"/>
    </source>
</evidence>
<organism evidence="1 2">
    <name type="scientific">Kitasatospora saccharophila</name>
    <dbReference type="NCBI Taxonomy" id="407973"/>
    <lineage>
        <taxon>Bacteria</taxon>
        <taxon>Bacillati</taxon>
        <taxon>Actinomycetota</taxon>
        <taxon>Actinomycetes</taxon>
        <taxon>Kitasatosporales</taxon>
        <taxon>Streptomycetaceae</taxon>
        <taxon>Kitasatospora</taxon>
    </lineage>
</organism>
<keyword evidence="2" id="KW-1185">Reference proteome</keyword>